<proteinExistence type="predicted"/>
<dbReference type="Proteomes" id="UP000663829">
    <property type="component" value="Unassembled WGS sequence"/>
</dbReference>
<evidence type="ECO:0000313" key="3">
    <source>
        <dbReference type="Proteomes" id="UP000663829"/>
    </source>
</evidence>
<feature type="non-terminal residue" evidence="1">
    <location>
        <position position="1"/>
    </location>
</feature>
<dbReference type="EMBL" id="CAJNOQ010009763">
    <property type="protein sequence ID" value="CAF1233421.1"/>
    <property type="molecule type" value="Genomic_DNA"/>
</dbReference>
<protein>
    <submittedName>
        <fullName evidence="1">Uncharacterized protein</fullName>
    </submittedName>
</protein>
<evidence type="ECO:0000313" key="2">
    <source>
        <dbReference type="EMBL" id="CAF3996011.1"/>
    </source>
</evidence>
<dbReference type="Proteomes" id="UP000681722">
    <property type="component" value="Unassembled WGS sequence"/>
</dbReference>
<gene>
    <name evidence="1" type="ORF">GPM918_LOCUS25289</name>
    <name evidence="2" type="ORF">SRO942_LOCUS25296</name>
</gene>
<comment type="caution">
    <text evidence="1">The sequence shown here is derived from an EMBL/GenBank/DDBJ whole genome shotgun (WGS) entry which is preliminary data.</text>
</comment>
<sequence>IDNEIQELYINEVSKTPTKNWFYQLDKWFDKKLLELQFLFQSITKLYEKKIYFQNNILILGPLLLEKREQQIIHDLIFKLRLIHNEEIIEFNRVFDEQNPNIDRSLYISTLVSIALQIFGIHDVIIKPVVRMIRNNEREFLRRKIIRQMDEQFNQLVENIKNTKNSVSFKQSEANAWLLKIEKIRFNRINEFENLSQGNYHKNLVKQEQDIIDLKYIISKLSCGSSYSNYFQQKLAIERKSIIKDLIVWKAPPVWKRQIQLSQMMAVVFHEIK</sequence>
<reference evidence="1" key="1">
    <citation type="submission" date="2021-02" db="EMBL/GenBank/DDBJ databases">
        <authorList>
            <person name="Nowell W R."/>
        </authorList>
    </citation>
    <scope>NUCLEOTIDE SEQUENCE</scope>
</reference>
<organism evidence="1 3">
    <name type="scientific">Didymodactylos carnosus</name>
    <dbReference type="NCBI Taxonomy" id="1234261"/>
    <lineage>
        <taxon>Eukaryota</taxon>
        <taxon>Metazoa</taxon>
        <taxon>Spiralia</taxon>
        <taxon>Gnathifera</taxon>
        <taxon>Rotifera</taxon>
        <taxon>Eurotatoria</taxon>
        <taxon>Bdelloidea</taxon>
        <taxon>Philodinida</taxon>
        <taxon>Philodinidae</taxon>
        <taxon>Didymodactylos</taxon>
    </lineage>
</organism>
<evidence type="ECO:0000313" key="1">
    <source>
        <dbReference type="EMBL" id="CAF1233421.1"/>
    </source>
</evidence>
<dbReference type="EMBL" id="CAJOBC010009769">
    <property type="protein sequence ID" value="CAF3996011.1"/>
    <property type="molecule type" value="Genomic_DNA"/>
</dbReference>
<dbReference type="AlphaFoldDB" id="A0A814YNP5"/>
<name>A0A814YNP5_9BILA</name>
<keyword evidence="3" id="KW-1185">Reference proteome</keyword>
<accession>A0A814YNP5</accession>